<dbReference type="InterPro" id="IPR051615">
    <property type="entry name" value="Transcr_Regulatory_Elem"/>
</dbReference>
<dbReference type="PROSITE" id="PS00463">
    <property type="entry name" value="ZN2_CY6_FUNGAL_1"/>
    <property type="match status" value="1"/>
</dbReference>
<keyword evidence="2" id="KW-0479">Metal-binding</keyword>
<dbReference type="PANTHER" id="PTHR31313:SF78">
    <property type="entry name" value="TRANSCRIPTION FACTOR DOMAIN-CONTAINING PROTEIN"/>
    <property type="match status" value="1"/>
</dbReference>
<feature type="region of interest" description="Disordered" evidence="8">
    <location>
        <begin position="653"/>
        <end position="675"/>
    </location>
</feature>
<dbReference type="SUPFAM" id="SSF57701">
    <property type="entry name" value="Zn2/Cys6 DNA-binding domain"/>
    <property type="match status" value="1"/>
</dbReference>
<feature type="region of interest" description="Disordered" evidence="8">
    <location>
        <begin position="690"/>
        <end position="790"/>
    </location>
</feature>
<dbReference type="Proteomes" id="UP000603453">
    <property type="component" value="Unassembled WGS sequence"/>
</dbReference>
<organism evidence="10 11">
    <name type="scientific">Mucor saturninus</name>
    <dbReference type="NCBI Taxonomy" id="64648"/>
    <lineage>
        <taxon>Eukaryota</taxon>
        <taxon>Fungi</taxon>
        <taxon>Fungi incertae sedis</taxon>
        <taxon>Mucoromycota</taxon>
        <taxon>Mucoromycotina</taxon>
        <taxon>Mucoromycetes</taxon>
        <taxon>Mucorales</taxon>
        <taxon>Mucorineae</taxon>
        <taxon>Mucoraceae</taxon>
        <taxon>Mucor</taxon>
    </lineage>
</organism>
<keyword evidence="4" id="KW-0805">Transcription regulation</keyword>
<accession>A0A8H7V1J5</accession>
<dbReference type="GO" id="GO:0005634">
    <property type="term" value="C:nucleus"/>
    <property type="evidence" value="ECO:0007669"/>
    <property type="project" value="UniProtKB-SubCell"/>
</dbReference>
<dbReference type="PROSITE" id="PS50048">
    <property type="entry name" value="ZN2_CY6_FUNGAL_2"/>
    <property type="match status" value="1"/>
</dbReference>
<keyword evidence="3" id="KW-0862">Zinc</keyword>
<dbReference type="SMART" id="SM00906">
    <property type="entry name" value="Fungal_trans"/>
    <property type="match status" value="1"/>
</dbReference>
<evidence type="ECO:0000256" key="3">
    <source>
        <dbReference type="ARBA" id="ARBA00022833"/>
    </source>
</evidence>
<dbReference type="CDD" id="cd12148">
    <property type="entry name" value="fungal_TF_MHR"/>
    <property type="match status" value="1"/>
</dbReference>
<dbReference type="PANTHER" id="PTHR31313">
    <property type="entry name" value="TY1 ENHANCER ACTIVATOR"/>
    <property type="match status" value="1"/>
</dbReference>
<dbReference type="Pfam" id="PF00172">
    <property type="entry name" value="Zn_clus"/>
    <property type="match status" value="1"/>
</dbReference>
<feature type="compositionally biased region" description="Low complexity" evidence="8">
    <location>
        <begin position="743"/>
        <end position="790"/>
    </location>
</feature>
<evidence type="ECO:0000259" key="9">
    <source>
        <dbReference type="PROSITE" id="PS50048"/>
    </source>
</evidence>
<evidence type="ECO:0000313" key="10">
    <source>
        <dbReference type="EMBL" id="KAG2198129.1"/>
    </source>
</evidence>
<name>A0A8H7V1J5_9FUNG</name>
<evidence type="ECO:0000256" key="8">
    <source>
        <dbReference type="SAM" id="MobiDB-lite"/>
    </source>
</evidence>
<keyword evidence="11" id="KW-1185">Reference proteome</keyword>
<dbReference type="Gene3D" id="4.10.240.10">
    <property type="entry name" value="Zn(2)-C6 fungal-type DNA-binding domain"/>
    <property type="match status" value="1"/>
</dbReference>
<feature type="compositionally biased region" description="Polar residues" evidence="8">
    <location>
        <begin position="726"/>
        <end position="742"/>
    </location>
</feature>
<comment type="caution">
    <text evidence="10">The sequence shown here is derived from an EMBL/GenBank/DDBJ whole genome shotgun (WGS) entry which is preliminary data.</text>
</comment>
<dbReference type="InterPro" id="IPR001138">
    <property type="entry name" value="Zn2Cys6_DnaBD"/>
</dbReference>
<reference evidence="10" key="1">
    <citation type="submission" date="2020-12" db="EMBL/GenBank/DDBJ databases">
        <title>Metabolic potential, ecology and presence of endohyphal bacteria is reflected in genomic diversity of Mucoromycotina.</title>
        <authorList>
            <person name="Muszewska A."/>
            <person name="Okrasinska A."/>
            <person name="Steczkiewicz K."/>
            <person name="Drgas O."/>
            <person name="Orlowska M."/>
            <person name="Perlinska-Lenart U."/>
            <person name="Aleksandrzak-Piekarczyk T."/>
            <person name="Szatraj K."/>
            <person name="Zielenkiewicz U."/>
            <person name="Pilsyk S."/>
            <person name="Malc E."/>
            <person name="Mieczkowski P."/>
            <person name="Kruszewska J.S."/>
            <person name="Biernat P."/>
            <person name="Pawlowska J."/>
        </authorList>
    </citation>
    <scope>NUCLEOTIDE SEQUENCE</scope>
    <source>
        <strain evidence="10">WA0000017839</strain>
    </source>
</reference>
<gene>
    <name evidence="10" type="ORF">INT47_001527</name>
</gene>
<evidence type="ECO:0000313" key="11">
    <source>
        <dbReference type="Proteomes" id="UP000603453"/>
    </source>
</evidence>
<dbReference type="GO" id="GO:0000981">
    <property type="term" value="F:DNA-binding transcription factor activity, RNA polymerase II-specific"/>
    <property type="evidence" value="ECO:0007669"/>
    <property type="project" value="InterPro"/>
</dbReference>
<dbReference type="GO" id="GO:0003677">
    <property type="term" value="F:DNA binding"/>
    <property type="evidence" value="ECO:0007669"/>
    <property type="project" value="UniProtKB-KW"/>
</dbReference>
<feature type="compositionally biased region" description="Low complexity" evidence="8">
    <location>
        <begin position="666"/>
        <end position="675"/>
    </location>
</feature>
<comment type="subcellular location">
    <subcellularLocation>
        <location evidence="1">Nucleus</location>
    </subcellularLocation>
</comment>
<evidence type="ECO:0000256" key="2">
    <source>
        <dbReference type="ARBA" id="ARBA00022723"/>
    </source>
</evidence>
<feature type="domain" description="Zn(2)-C6 fungal-type" evidence="9">
    <location>
        <begin position="18"/>
        <end position="48"/>
    </location>
</feature>
<dbReference type="InterPro" id="IPR007219">
    <property type="entry name" value="XnlR_reg_dom"/>
</dbReference>
<keyword evidence="5" id="KW-0238">DNA-binding</keyword>
<evidence type="ECO:0000256" key="7">
    <source>
        <dbReference type="ARBA" id="ARBA00023242"/>
    </source>
</evidence>
<evidence type="ECO:0000256" key="1">
    <source>
        <dbReference type="ARBA" id="ARBA00004123"/>
    </source>
</evidence>
<feature type="region of interest" description="Disordered" evidence="8">
    <location>
        <begin position="95"/>
        <end position="173"/>
    </location>
</feature>
<dbReference type="Pfam" id="PF04082">
    <property type="entry name" value="Fungal_trans"/>
    <property type="match status" value="1"/>
</dbReference>
<feature type="compositionally biased region" description="Basic residues" evidence="8">
    <location>
        <begin position="111"/>
        <end position="120"/>
    </location>
</feature>
<dbReference type="SMART" id="SM00066">
    <property type="entry name" value="GAL4"/>
    <property type="match status" value="1"/>
</dbReference>
<evidence type="ECO:0000256" key="4">
    <source>
        <dbReference type="ARBA" id="ARBA00023015"/>
    </source>
</evidence>
<dbReference type="GO" id="GO:0008270">
    <property type="term" value="F:zinc ion binding"/>
    <property type="evidence" value="ECO:0007669"/>
    <property type="project" value="InterPro"/>
</dbReference>
<dbReference type="OrthoDB" id="39175at2759"/>
<evidence type="ECO:0000256" key="6">
    <source>
        <dbReference type="ARBA" id="ARBA00023163"/>
    </source>
</evidence>
<proteinExistence type="predicted"/>
<feature type="compositionally biased region" description="Polar residues" evidence="8">
    <location>
        <begin position="153"/>
        <end position="164"/>
    </location>
</feature>
<dbReference type="InterPro" id="IPR036864">
    <property type="entry name" value="Zn2-C6_fun-type_DNA-bd_sf"/>
</dbReference>
<protein>
    <recommendedName>
        <fullName evidence="9">Zn(2)-C6 fungal-type domain-containing protein</fullName>
    </recommendedName>
</protein>
<dbReference type="EMBL" id="JAEPRD010000116">
    <property type="protein sequence ID" value="KAG2198129.1"/>
    <property type="molecule type" value="Genomic_DNA"/>
</dbReference>
<dbReference type="AlphaFoldDB" id="A0A8H7V1J5"/>
<dbReference type="CDD" id="cd00067">
    <property type="entry name" value="GAL4"/>
    <property type="match status" value="1"/>
</dbReference>
<keyword evidence="6" id="KW-0804">Transcription</keyword>
<sequence length="936" mass="104917">MSLSSDDATVKRQRVSRACDLCRKKKIKCDGTAPVCSNCQAFNLECSYKDTTKKRGPPKGYIEAIENRLHKLESYLNDIVKQEEEDPRTKELLKELQSPLETPLGEQIKARPQRRQRRRPIPIESVTPPITDSPLSPLFDSPTLSHSEIPLSNDEQPMQSTSDLNDGKGQLSMDENGQVRYLGKSSGFYLLQNSRTYQNGAFHFSGYKHKLSSESINEFVAPKNKYSSTDPFELPPTDLSEHLIDLYLTHFYPVLPMFYKRRLICSLSPLEPISPLLLNAIYAIASRVTPDERVRSDISSPDTAGDVFFERAKCLLDDYYDTPRISTVQALLLMASHQMGAMKAARAWLYSGMAFRMAQDLGLNRNCDHWNISPEERERRKRVFWCCFIVDRITSAIYGRSANFEERDCDVPFPSVDDDEWIKPASKDSSRPPARLLEVFIQSIKICDILGHVLKNIYYAKARQHTSAHHIDNILTTLNRQLNQWHASLPLALQYKLPNTQAGEMAPDPPSAICQLHLIYYTTLILLHRSFIPGPTQTQSPNNLPSYRICESAATSVLDIINIMLGENHLKYVYNFSVFFVFTAGIIFIKLASSDDASTAFDARININRIMRALDELEITWLNAARCCNILGELAGLRDIKLECDKFVPKEISKASPPPSIAVPNSPELSSTILSSSPQDMDITMQYSQNNTTRPMDTSSNDYNNNWNPHHHKSASMSDYSHHQHNQPQRSSTDYFSHNSHTSNFPLFSSSPPSMSVTSQIPISSVRSSSTQNHRASSSPTSSSFLNNTTPTMDPFAAPGIIPTPASNQAEQFDPLGTAFWGMPTSLDTDEWNAYFGNQQVNNTAPTSQPTPTNQLSSMLLSSSASSVSSFMYSQQPLHRLSSTSSASMDLPNSPSQSFLLGFLDENKNSRLVSSPSPINATTLESSNVSADIRYW</sequence>
<feature type="compositionally biased region" description="Polar residues" evidence="8">
    <location>
        <begin position="690"/>
        <end position="708"/>
    </location>
</feature>
<dbReference type="GO" id="GO:0006351">
    <property type="term" value="P:DNA-templated transcription"/>
    <property type="evidence" value="ECO:0007669"/>
    <property type="project" value="InterPro"/>
</dbReference>
<keyword evidence="7" id="KW-0539">Nucleus</keyword>
<evidence type="ECO:0000256" key="5">
    <source>
        <dbReference type="ARBA" id="ARBA00023125"/>
    </source>
</evidence>